<gene>
    <name evidence="7" type="primary">ytzG</name>
    <name evidence="7" type="ORF">CCDG5_0111</name>
</gene>
<dbReference type="InterPro" id="IPR000748">
    <property type="entry name" value="PsdUridine_synth_RsuA/RluB/E/F"/>
</dbReference>
<evidence type="ECO:0000313" key="7">
    <source>
        <dbReference type="EMBL" id="CDZ23255.1"/>
    </source>
</evidence>
<dbReference type="PATRIC" id="fig|29343.3.peg.112"/>
<dbReference type="EC" id="5.4.99.-" evidence="5"/>
<dbReference type="SMART" id="SM00363">
    <property type="entry name" value="S4"/>
    <property type="match status" value="1"/>
</dbReference>
<dbReference type="CDD" id="cd02553">
    <property type="entry name" value="PseudoU_synth_RsuA"/>
    <property type="match status" value="1"/>
</dbReference>
<dbReference type="InterPro" id="IPR042092">
    <property type="entry name" value="PsdUridine_s_RsuA/RluB/E/F_cat"/>
</dbReference>
<dbReference type="NCBIfam" id="TIGR00093">
    <property type="entry name" value="pseudouridine synthase"/>
    <property type="match status" value="1"/>
</dbReference>
<protein>
    <recommendedName>
        <fullName evidence="5">Pseudouridine synthase</fullName>
        <ecNumber evidence="5">5.4.99.-</ecNumber>
    </recommendedName>
</protein>
<feature type="domain" description="RNA-binding S4" evidence="6">
    <location>
        <begin position="4"/>
        <end position="62"/>
    </location>
</feature>
<evidence type="ECO:0000256" key="2">
    <source>
        <dbReference type="ARBA" id="ARBA00022884"/>
    </source>
</evidence>
<evidence type="ECO:0000313" key="8">
    <source>
        <dbReference type="Proteomes" id="UP000032431"/>
    </source>
</evidence>
<keyword evidence="3 5" id="KW-0413">Isomerase</keyword>
<keyword evidence="8" id="KW-1185">Reference proteome</keyword>
<evidence type="ECO:0000259" key="6">
    <source>
        <dbReference type="SMART" id="SM00363"/>
    </source>
</evidence>
<dbReference type="Pfam" id="PF01479">
    <property type="entry name" value="S4"/>
    <property type="match status" value="1"/>
</dbReference>
<dbReference type="PANTHER" id="PTHR47683">
    <property type="entry name" value="PSEUDOURIDINE SYNTHASE FAMILY PROTEIN-RELATED"/>
    <property type="match status" value="1"/>
</dbReference>
<dbReference type="PROSITE" id="PS01149">
    <property type="entry name" value="PSI_RSU"/>
    <property type="match status" value="1"/>
</dbReference>
<sequence length="242" mass="26840">MPVLRLDRMLSSQGIAARKEIKELISKGLVTVNGGHVRNPSLKIDTDRDTVCVNGVPVKYREHVYIMMNKPAGVISASDDPREKTVIDLLPPKLKRPGLFPAGRLDRDTEGFLLITDDGTFAHNILSPRKHVSKQYYVVIDSPLTPEEIERFENGLVIDGGITCLPAKLRVLEGGVSSGGARVMVTIHEGKYHQIKRMFKALGHEVIYLKRTAMGGLHLDDSLKPGEARELTDEEKELIVKS</sequence>
<name>A0A078KQ13_9FIRM</name>
<evidence type="ECO:0000256" key="4">
    <source>
        <dbReference type="PROSITE-ProRule" id="PRU00182"/>
    </source>
</evidence>
<dbReference type="GO" id="GO:0003723">
    <property type="term" value="F:RNA binding"/>
    <property type="evidence" value="ECO:0007669"/>
    <property type="project" value="UniProtKB-KW"/>
</dbReference>
<dbReference type="Pfam" id="PF00849">
    <property type="entry name" value="PseudoU_synth_2"/>
    <property type="match status" value="1"/>
</dbReference>
<dbReference type="InterPro" id="IPR050343">
    <property type="entry name" value="RsuA_PseudoU_synthase"/>
</dbReference>
<evidence type="ECO:0000256" key="1">
    <source>
        <dbReference type="ARBA" id="ARBA00008348"/>
    </source>
</evidence>
<dbReference type="CDD" id="cd00165">
    <property type="entry name" value="S4"/>
    <property type="match status" value="1"/>
</dbReference>
<evidence type="ECO:0000256" key="3">
    <source>
        <dbReference type="ARBA" id="ARBA00023235"/>
    </source>
</evidence>
<dbReference type="PROSITE" id="PS50889">
    <property type="entry name" value="S4"/>
    <property type="match status" value="1"/>
</dbReference>
<dbReference type="AlphaFoldDB" id="A0A078KQ13"/>
<dbReference type="InterPro" id="IPR002942">
    <property type="entry name" value="S4_RNA-bd"/>
</dbReference>
<reference evidence="8" key="1">
    <citation type="submission" date="2014-07" db="EMBL/GenBank/DDBJ databases">
        <authorList>
            <person name="Wibberg D."/>
        </authorList>
    </citation>
    <scope>NUCLEOTIDE SEQUENCE [LARGE SCALE GENOMIC DNA]</scope>
    <source>
        <strain evidence="8">DG5</strain>
    </source>
</reference>
<keyword evidence="2 4" id="KW-0694">RNA-binding</keyword>
<comment type="similarity">
    <text evidence="1 5">Belongs to the pseudouridine synthase RsuA family.</text>
</comment>
<dbReference type="SUPFAM" id="SSF55174">
    <property type="entry name" value="Alpha-L RNA-binding motif"/>
    <property type="match status" value="1"/>
</dbReference>
<dbReference type="OrthoDB" id="9807213at2"/>
<organism evidence="7 8">
    <name type="scientific">[Clostridium] cellulosi</name>
    <dbReference type="NCBI Taxonomy" id="29343"/>
    <lineage>
        <taxon>Bacteria</taxon>
        <taxon>Bacillati</taxon>
        <taxon>Bacillota</taxon>
        <taxon>Clostridia</taxon>
        <taxon>Eubacteriales</taxon>
        <taxon>Oscillospiraceae</taxon>
        <taxon>Oscillospiraceae incertae sedis</taxon>
    </lineage>
</organism>
<dbReference type="PANTHER" id="PTHR47683:SF4">
    <property type="entry name" value="PSEUDOURIDINE SYNTHASE"/>
    <property type="match status" value="1"/>
</dbReference>
<dbReference type="GO" id="GO:0005829">
    <property type="term" value="C:cytosol"/>
    <property type="evidence" value="ECO:0007669"/>
    <property type="project" value="UniProtKB-ARBA"/>
</dbReference>
<dbReference type="HOGENOM" id="CLU_024979_1_2_9"/>
<evidence type="ECO:0000256" key="5">
    <source>
        <dbReference type="RuleBase" id="RU003887"/>
    </source>
</evidence>
<dbReference type="InterPro" id="IPR018496">
    <property type="entry name" value="PsdUridine_synth_RsuA/RluB_CS"/>
</dbReference>
<dbReference type="Gene3D" id="3.10.290.10">
    <property type="entry name" value="RNA-binding S4 domain"/>
    <property type="match status" value="1"/>
</dbReference>
<dbReference type="InterPro" id="IPR020103">
    <property type="entry name" value="PsdUridine_synth_cat_dom_sf"/>
</dbReference>
<dbReference type="FunFam" id="3.30.70.1560:FF:000001">
    <property type="entry name" value="Pseudouridine synthase"/>
    <property type="match status" value="1"/>
</dbReference>
<dbReference type="GO" id="GO:0120159">
    <property type="term" value="F:rRNA pseudouridine synthase activity"/>
    <property type="evidence" value="ECO:0007669"/>
    <property type="project" value="UniProtKB-ARBA"/>
</dbReference>
<dbReference type="SUPFAM" id="SSF55120">
    <property type="entry name" value="Pseudouridine synthase"/>
    <property type="match status" value="1"/>
</dbReference>
<accession>A0A078KQ13</accession>
<dbReference type="InterPro" id="IPR006145">
    <property type="entry name" value="PsdUridine_synth_RsuA/RluA"/>
</dbReference>
<dbReference type="Gene3D" id="3.30.70.1560">
    <property type="entry name" value="Alpha-L RNA-binding motif"/>
    <property type="match status" value="1"/>
</dbReference>
<dbReference type="InterPro" id="IPR020094">
    <property type="entry name" value="TruA/RsuA/RluB/E/F_N"/>
</dbReference>
<dbReference type="EMBL" id="LM995447">
    <property type="protein sequence ID" value="CDZ23255.1"/>
    <property type="molecule type" value="Genomic_DNA"/>
</dbReference>
<proteinExistence type="inferred from homology"/>
<dbReference type="GO" id="GO:0000455">
    <property type="term" value="P:enzyme-directed rRNA pseudouridine synthesis"/>
    <property type="evidence" value="ECO:0007669"/>
    <property type="project" value="UniProtKB-ARBA"/>
</dbReference>
<dbReference type="InterPro" id="IPR036986">
    <property type="entry name" value="S4_RNA-bd_sf"/>
</dbReference>
<dbReference type="STRING" id="29343.CCDG5_0111"/>
<dbReference type="KEGG" id="ccel:CCDG5_0111"/>
<dbReference type="Proteomes" id="UP000032431">
    <property type="component" value="Chromosome I"/>
</dbReference>
<dbReference type="Gene3D" id="3.30.70.580">
    <property type="entry name" value="Pseudouridine synthase I, catalytic domain, N-terminal subdomain"/>
    <property type="match status" value="1"/>
</dbReference>